<reference evidence="4" key="1">
    <citation type="submission" date="2025-08" db="UniProtKB">
        <authorList>
            <consortium name="RefSeq"/>
        </authorList>
    </citation>
    <scope>IDENTIFICATION</scope>
</reference>
<accession>A0A6I9RBN3</accession>
<feature type="compositionally biased region" description="Low complexity" evidence="1">
    <location>
        <begin position="57"/>
        <end position="68"/>
    </location>
</feature>
<feature type="domain" description="HMA" evidence="2">
    <location>
        <begin position="149"/>
        <end position="215"/>
    </location>
</feature>
<dbReference type="KEGG" id="egu:105044505"/>
<gene>
    <name evidence="4" type="primary">LOC105044505</name>
</gene>
<proteinExistence type="predicted"/>
<dbReference type="AlphaFoldDB" id="A0A6I9RBN3"/>
<dbReference type="GO" id="GO:0046872">
    <property type="term" value="F:metal ion binding"/>
    <property type="evidence" value="ECO:0007669"/>
    <property type="project" value="InterPro"/>
</dbReference>
<dbReference type="InterPro" id="IPR006121">
    <property type="entry name" value="HMA_dom"/>
</dbReference>
<dbReference type="PANTHER" id="PTHR46119:SF15">
    <property type="entry name" value="PROTEIN SODIUM POTASSIUM ROOT DEFECTIVE 2"/>
    <property type="match status" value="1"/>
</dbReference>
<evidence type="ECO:0000313" key="4">
    <source>
        <dbReference type="RefSeq" id="XP_010920737.1"/>
    </source>
</evidence>
<organism evidence="3 4">
    <name type="scientific">Elaeis guineensis var. tenera</name>
    <name type="common">Oil palm</name>
    <dbReference type="NCBI Taxonomy" id="51953"/>
    <lineage>
        <taxon>Eukaryota</taxon>
        <taxon>Viridiplantae</taxon>
        <taxon>Streptophyta</taxon>
        <taxon>Embryophyta</taxon>
        <taxon>Tracheophyta</taxon>
        <taxon>Spermatophyta</taxon>
        <taxon>Magnoliopsida</taxon>
        <taxon>Liliopsida</taxon>
        <taxon>Arecaceae</taxon>
        <taxon>Arecoideae</taxon>
        <taxon>Cocoseae</taxon>
        <taxon>Elaeidinae</taxon>
        <taxon>Elaeis</taxon>
    </lineage>
</organism>
<dbReference type="InParanoid" id="A0A6I9RBN3"/>
<dbReference type="CDD" id="cd00371">
    <property type="entry name" value="HMA"/>
    <property type="match status" value="1"/>
</dbReference>
<keyword evidence="3" id="KW-1185">Reference proteome</keyword>
<feature type="compositionally biased region" description="Basic and acidic residues" evidence="1">
    <location>
        <begin position="41"/>
        <end position="56"/>
    </location>
</feature>
<dbReference type="InterPro" id="IPR036163">
    <property type="entry name" value="HMA_dom_sf"/>
</dbReference>
<name>A0A6I9RBN3_ELAGV</name>
<dbReference type="PANTHER" id="PTHR46119">
    <property type="entry name" value="OS08G0405700 PROTEIN"/>
    <property type="match status" value="1"/>
</dbReference>
<feature type="compositionally biased region" description="Basic residues" evidence="1">
    <location>
        <begin position="69"/>
        <end position="78"/>
    </location>
</feature>
<dbReference type="FunCoup" id="A0A6I9RBN3">
    <property type="interactions" value="422"/>
</dbReference>
<dbReference type="PROSITE" id="PS50846">
    <property type="entry name" value="HMA_2"/>
    <property type="match status" value="1"/>
</dbReference>
<protein>
    <submittedName>
        <fullName evidence="4">Protein SODIUM POTASSIUM ROOT DEFECTIVE 3</fullName>
    </submittedName>
</protein>
<evidence type="ECO:0000259" key="2">
    <source>
        <dbReference type="PROSITE" id="PS50846"/>
    </source>
</evidence>
<dbReference type="Gene3D" id="3.30.70.100">
    <property type="match status" value="1"/>
</dbReference>
<dbReference type="RefSeq" id="XP_010920737.1">
    <property type="nucleotide sequence ID" value="XM_010922435.3"/>
</dbReference>
<feature type="region of interest" description="Disordered" evidence="1">
    <location>
        <begin position="28"/>
        <end position="83"/>
    </location>
</feature>
<dbReference type="InterPro" id="IPR044526">
    <property type="entry name" value="NAKR1-3"/>
</dbReference>
<dbReference type="Pfam" id="PF00403">
    <property type="entry name" value="HMA"/>
    <property type="match status" value="1"/>
</dbReference>
<dbReference type="Proteomes" id="UP000504607">
    <property type="component" value="Chromosome 5"/>
</dbReference>
<dbReference type="GeneID" id="105044505"/>
<evidence type="ECO:0000256" key="1">
    <source>
        <dbReference type="SAM" id="MobiDB-lite"/>
    </source>
</evidence>
<sequence length="223" mass="24165">MAPSLFREIKRVSFSCASPTSAAVRTSIHRRSIDVPPGGKVGDDQTPHLHLRDSQRTTKSQSSSNTKSHSPKSGRKSSQKLADLLSPGDSSRYLLNSSRYVLNDSAFLDIFPGSEPVSAPLPAEPSMFRSKTRDELAVLRPSSSTRSHDQVVVLRVSLHCKGCEGKVRKHISKMEGVTSFSIDLATKKVTVVGDVTPLGVLNSISKVKNAQLWPSPPRSSASF</sequence>
<evidence type="ECO:0000313" key="3">
    <source>
        <dbReference type="Proteomes" id="UP000504607"/>
    </source>
</evidence>
<dbReference type="OrthoDB" id="689350at2759"/>
<dbReference type="SUPFAM" id="SSF55008">
    <property type="entry name" value="HMA, heavy metal-associated domain"/>
    <property type="match status" value="1"/>
</dbReference>